<protein>
    <submittedName>
        <fullName evidence="1">Uncharacterized protein</fullName>
    </submittedName>
</protein>
<organism evidence="1 2">
    <name type="scientific">Nonomuraea cypriaca</name>
    <dbReference type="NCBI Taxonomy" id="1187855"/>
    <lineage>
        <taxon>Bacteria</taxon>
        <taxon>Bacillati</taxon>
        <taxon>Actinomycetota</taxon>
        <taxon>Actinomycetes</taxon>
        <taxon>Streptosporangiales</taxon>
        <taxon>Streptosporangiaceae</taxon>
        <taxon>Nonomuraea</taxon>
    </lineage>
</organism>
<dbReference type="AlphaFoldDB" id="A0A931A3K1"/>
<evidence type="ECO:0000313" key="1">
    <source>
        <dbReference type="EMBL" id="MBF8185621.1"/>
    </source>
</evidence>
<keyword evidence="2" id="KW-1185">Reference proteome</keyword>
<name>A0A931A3K1_9ACTN</name>
<dbReference type="Proteomes" id="UP000605361">
    <property type="component" value="Unassembled WGS sequence"/>
</dbReference>
<dbReference type="EMBL" id="JADOGI010000016">
    <property type="protein sequence ID" value="MBF8185621.1"/>
    <property type="molecule type" value="Genomic_DNA"/>
</dbReference>
<comment type="caution">
    <text evidence="1">The sequence shown here is derived from an EMBL/GenBank/DDBJ whole genome shotgun (WGS) entry which is preliminary data.</text>
</comment>
<evidence type="ECO:0000313" key="2">
    <source>
        <dbReference type="Proteomes" id="UP000605361"/>
    </source>
</evidence>
<gene>
    <name evidence="1" type="ORF">ITP53_07695</name>
</gene>
<proteinExistence type="predicted"/>
<accession>A0A931A3K1</accession>
<dbReference type="RefSeq" id="WP_195894604.1">
    <property type="nucleotide sequence ID" value="NZ_JADOGI010000016.1"/>
</dbReference>
<sequence>MRKKLITEVAGVIEASVEQVWAALLDDKPGYEMKTEIGEHTVAYQGGWWYRGEWSVTAHPEGALLVHRVFDVADRMTWGVPLANRLFIGFAKSTRESFADGLTRLGNRLGCATRLARTSDLQTG</sequence>
<reference evidence="1" key="1">
    <citation type="submission" date="2020-11" db="EMBL/GenBank/DDBJ databases">
        <title>Whole-genome analyses of Nonomuraea sp. K274.</title>
        <authorList>
            <person name="Veyisoglu A."/>
        </authorList>
    </citation>
    <scope>NUCLEOTIDE SEQUENCE</scope>
    <source>
        <strain evidence="1">K274</strain>
    </source>
</reference>